<dbReference type="RefSeq" id="WP_131257505.1">
    <property type="nucleotide sequence ID" value="NZ_JBHSUS010000001.1"/>
</dbReference>
<evidence type="ECO:0000256" key="3">
    <source>
        <dbReference type="ARBA" id="ARBA00022692"/>
    </source>
</evidence>
<dbReference type="Pfam" id="PF12704">
    <property type="entry name" value="MacB_PCD"/>
    <property type="match status" value="1"/>
</dbReference>
<feature type="transmembrane region" description="Helical" evidence="7">
    <location>
        <begin position="379"/>
        <end position="400"/>
    </location>
</feature>
<protein>
    <submittedName>
        <fullName evidence="10">ABC transporter permease</fullName>
    </submittedName>
</protein>
<feature type="domain" description="MacB-like periplasmic core" evidence="9">
    <location>
        <begin position="21"/>
        <end position="253"/>
    </location>
</feature>
<keyword evidence="4 7" id="KW-1133">Transmembrane helix</keyword>
<sequence length="414" mass="45710">MRFLDTFVMSLSAIGSNKLRSGLTLFGIILGVASIIGVMTAISVVQKTMEKEMTVLGTQTFQVQKWPNGFTSEEQRRKAMKWPAVTLDEAQAIREQVDSVDFVGTEFWDGGKVATFNGYSTEPMVVLCGGSPEYAENNTHFIANGRNISRMDMRAHRRVAVLGNALANELFPFSDPIGQIVRIDGRKYEIVGTFIPKESAFGGPYETMALIPGTTYTDIYGTVDGRGFERSANVTIHAKQPELLDDAIEETRQVLRRIRNLKHSEEDNFYYFTSLSQIDQFNENTRPVKIGAFVMGAIALIVAGVGIMNIMLVSVTERTKEIGIRKSLGAKRHNILTQFLLEAIVLCNVGGLIGILIGFLLGNMLSAMTNMQATIPFEWALFGMGFCTLVGVTFGMLPALKASRLSPIEALRYE</sequence>
<dbReference type="PANTHER" id="PTHR30572">
    <property type="entry name" value="MEMBRANE COMPONENT OF TRANSPORTER-RELATED"/>
    <property type="match status" value="1"/>
</dbReference>
<evidence type="ECO:0000256" key="1">
    <source>
        <dbReference type="ARBA" id="ARBA00004651"/>
    </source>
</evidence>
<dbReference type="EMBL" id="JBHSUS010000001">
    <property type="protein sequence ID" value="MFC6439218.1"/>
    <property type="molecule type" value="Genomic_DNA"/>
</dbReference>
<organism evidence="10 11">
    <name type="scientific">Pseudobowmanella zhangzhouensis</name>
    <dbReference type="NCBI Taxonomy" id="1537679"/>
    <lineage>
        <taxon>Bacteria</taxon>
        <taxon>Pseudomonadati</taxon>
        <taxon>Pseudomonadota</taxon>
        <taxon>Gammaproteobacteria</taxon>
        <taxon>Alteromonadales</taxon>
        <taxon>Alteromonadaceae</taxon>
    </lineage>
</organism>
<keyword evidence="5 7" id="KW-0472">Membrane</keyword>
<evidence type="ECO:0000256" key="5">
    <source>
        <dbReference type="ARBA" id="ARBA00023136"/>
    </source>
</evidence>
<comment type="subcellular location">
    <subcellularLocation>
        <location evidence="1">Cell membrane</location>
        <topology evidence="1">Multi-pass membrane protein</topology>
    </subcellularLocation>
</comment>
<comment type="caution">
    <text evidence="10">The sequence shown here is derived from an EMBL/GenBank/DDBJ whole genome shotgun (WGS) entry which is preliminary data.</text>
</comment>
<feature type="transmembrane region" description="Helical" evidence="7">
    <location>
        <begin position="335"/>
        <end position="359"/>
    </location>
</feature>
<feature type="domain" description="ABC3 transporter permease C-terminal" evidence="8">
    <location>
        <begin position="294"/>
        <end position="407"/>
    </location>
</feature>
<evidence type="ECO:0000256" key="7">
    <source>
        <dbReference type="SAM" id="Phobius"/>
    </source>
</evidence>
<comment type="similarity">
    <text evidence="6">Belongs to the ABC-4 integral membrane protein family.</text>
</comment>
<accession>A0ABW1XIU7</accession>
<dbReference type="Proteomes" id="UP001596364">
    <property type="component" value="Unassembled WGS sequence"/>
</dbReference>
<dbReference type="InterPro" id="IPR025857">
    <property type="entry name" value="MacB_PCD"/>
</dbReference>
<keyword evidence="3 7" id="KW-0812">Transmembrane</keyword>
<keyword evidence="11" id="KW-1185">Reference proteome</keyword>
<evidence type="ECO:0000256" key="2">
    <source>
        <dbReference type="ARBA" id="ARBA00022475"/>
    </source>
</evidence>
<dbReference type="PANTHER" id="PTHR30572:SF4">
    <property type="entry name" value="ABC TRANSPORTER PERMEASE YTRF"/>
    <property type="match status" value="1"/>
</dbReference>
<evidence type="ECO:0000256" key="6">
    <source>
        <dbReference type="ARBA" id="ARBA00038076"/>
    </source>
</evidence>
<name>A0ABW1XIU7_9ALTE</name>
<keyword evidence="2" id="KW-1003">Cell membrane</keyword>
<evidence type="ECO:0000259" key="8">
    <source>
        <dbReference type="Pfam" id="PF02687"/>
    </source>
</evidence>
<evidence type="ECO:0000256" key="4">
    <source>
        <dbReference type="ARBA" id="ARBA00022989"/>
    </source>
</evidence>
<proteinExistence type="inferred from homology"/>
<dbReference type="InterPro" id="IPR050250">
    <property type="entry name" value="Macrolide_Exporter_MacB"/>
</dbReference>
<dbReference type="InterPro" id="IPR003838">
    <property type="entry name" value="ABC3_permease_C"/>
</dbReference>
<feature type="transmembrane region" description="Helical" evidence="7">
    <location>
        <begin position="21"/>
        <end position="45"/>
    </location>
</feature>
<feature type="transmembrane region" description="Helical" evidence="7">
    <location>
        <begin position="290"/>
        <end position="315"/>
    </location>
</feature>
<evidence type="ECO:0000313" key="10">
    <source>
        <dbReference type="EMBL" id="MFC6439218.1"/>
    </source>
</evidence>
<evidence type="ECO:0000259" key="9">
    <source>
        <dbReference type="Pfam" id="PF12704"/>
    </source>
</evidence>
<evidence type="ECO:0000313" key="11">
    <source>
        <dbReference type="Proteomes" id="UP001596364"/>
    </source>
</evidence>
<gene>
    <name evidence="10" type="ORF">ACFP85_03505</name>
</gene>
<reference evidence="11" key="1">
    <citation type="journal article" date="2019" name="Int. J. Syst. Evol. Microbiol.">
        <title>The Global Catalogue of Microorganisms (GCM) 10K type strain sequencing project: providing services to taxonomists for standard genome sequencing and annotation.</title>
        <authorList>
            <consortium name="The Broad Institute Genomics Platform"/>
            <consortium name="The Broad Institute Genome Sequencing Center for Infectious Disease"/>
            <person name="Wu L."/>
            <person name="Ma J."/>
        </authorList>
    </citation>
    <scope>NUCLEOTIDE SEQUENCE [LARGE SCALE GENOMIC DNA]</scope>
    <source>
        <strain evidence="11">CGMCC 1.16031</strain>
    </source>
</reference>
<dbReference type="Pfam" id="PF02687">
    <property type="entry name" value="FtsX"/>
    <property type="match status" value="1"/>
</dbReference>